<dbReference type="AlphaFoldDB" id="A0A3M7SNT5"/>
<evidence type="ECO:0000313" key="1">
    <source>
        <dbReference type="EMBL" id="RNA37399.1"/>
    </source>
</evidence>
<organism evidence="1 2">
    <name type="scientific">Brachionus plicatilis</name>
    <name type="common">Marine rotifer</name>
    <name type="synonym">Brachionus muelleri</name>
    <dbReference type="NCBI Taxonomy" id="10195"/>
    <lineage>
        <taxon>Eukaryota</taxon>
        <taxon>Metazoa</taxon>
        <taxon>Spiralia</taxon>
        <taxon>Gnathifera</taxon>
        <taxon>Rotifera</taxon>
        <taxon>Eurotatoria</taxon>
        <taxon>Monogononta</taxon>
        <taxon>Pseudotrocha</taxon>
        <taxon>Ploima</taxon>
        <taxon>Brachionidae</taxon>
        <taxon>Brachionus</taxon>
    </lineage>
</organism>
<reference evidence="1 2" key="1">
    <citation type="journal article" date="2018" name="Sci. Rep.">
        <title>Genomic signatures of local adaptation to the degree of environmental predictability in rotifers.</title>
        <authorList>
            <person name="Franch-Gras L."/>
            <person name="Hahn C."/>
            <person name="Garcia-Roger E.M."/>
            <person name="Carmona M.J."/>
            <person name="Serra M."/>
            <person name="Gomez A."/>
        </authorList>
    </citation>
    <scope>NUCLEOTIDE SEQUENCE [LARGE SCALE GENOMIC DNA]</scope>
    <source>
        <strain evidence="1">HYR1</strain>
    </source>
</reference>
<dbReference type="InterPro" id="IPR009057">
    <property type="entry name" value="Homeodomain-like_sf"/>
</dbReference>
<sequence length="202" mass="23438">MSTLPKNPYFAKELIAKLLGASPKCVSATKKRYSETGSVSDRSRPSSPRKLTFCDESCIYIEEYRRDQLKEFFSKSGYIYRPHRSRLTARNLEATFLLWYKQKLNWTVNDWYKVMLSDESNFEVFNLKSRVIFHPKFCIPRLQTGGISAGLWGCISYKGTVICNIYTRRINQFVYINTLENNLLPSSLGLACYVTSDFIDQL</sequence>
<dbReference type="GO" id="GO:0003676">
    <property type="term" value="F:nucleic acid binding"/>
    <property type="evidence" value="ECO:0007669"/>
    <property type="project" value="InterPro"/>
</dbReference>
<dbReference type="Gene3D" id="3.30.420.10">
    <property type="entry name" value="Ribonuclease H-like superfamily/Ribonuclease H"/>
    <property type="match status" value="1"/>
</dbReference>
<name>A0A3M7SNT5_BRAPC</name>
<protein>
    <submittedName>
        <fullName evidence="1">Transposable element Tcb1 transposase</fullName>
    </submittedName>
</protein>
<dbReference type="EMBL" id="REGN01001050">
    <property type="protein sequence ID" value="RNA37399.1"/>
    <property type="molecule type" value="Genomic_DNA"/>
</dbReference>
<comment type="caution">
    <text evidence="1">The sequence shown here is derived from an EMBL/GenBank/DDBJ whole genome shotgun (WGS) entry which is preliminary data.</text>
</comment>
<dbReference type="Proteomes" id="UP000276133">
    <property type="component" value="Unassembled WGS sequence"/>
</dbReference>
<keyword evidence="2" id="KW-1185">Reference proteome</keyword>
<accession>A0A3M7SNT5</accession>
<proteinExistence type="predicted"/>
<dbReference type="OrthoDB" id="5820972at2759"/>
<dbReference type="InterPro" id="IPR036397">
    <property type="entry name" value="RNaseH_sf"/>
</dbReference>
<dbReference type="SUPFAM" id="SSF46689">
    <property type="entry name" value="Homeodomain-like"/>
    <property type="match status" value="1"/>
</dbReference>
<gene>
    <name evidence="1" type="ORF">BpHYR1_036381</name>
</gene>
<evidence type="ECO:0000313" key="2">
    <source>
        <dbReference type="Proteomes" id="UP000276133"/>
    </source>
</evidence>